<sequence precursor="true">MRFSLSQPGIWACALFFVLLTGSAHARAETPQTCVATAQTPLAKMECFRGLPYRADGALDEHGRWTTWADQSLEFASAGLNCSGLTTAISRAIWDQALPLNEAKRDRLGDSGPTAPMGEDWDFGLDLILNLTDGLPRQLIPNPYANQNVDSHLWNALDLRGVDVDSSDFAAILAQLQTDRIYYFAISKPDGRFKGGISFYHVGLILKDDQNIWMYHATEKGGVYRVNLAGESGLAWFRRYYGASPRGPRHIQLVEVPLTAG</sequence>
<accession>A0A433SAK7</accession>
<proteinExistence type="predicted"/>
<dbReference type="EMBL" id="PQSP01000009">
    <property type="protein sequence ID" value="RUS65729.1"/>
    <property type="molecule type" value="Genomic_DNA"/>
</dbReference>
<dbReference type="AlphaFoldDB" id="A0A433SAK7"/>
<evidence type="ECO:0000313" key="3">
    <source>
        <dbReference type="Proteomes" id="UP000286947"/>
    </source>
</evidence>
<feature type="signal peptide" evidence="1">
    <location>
        <begin position="1"/>
        <end position="26"/>
    </location>
</feature>
<dbReference type="RefSeq" id="WP_126980749.1">
    <property type="nucleotide sequence ID" value="NZ_PQSP01000009.1"/>
</dbReference>
<keyword evidence="3" id="KW-1185">Reference proteome</keyword>
<evidence type="ECO:0008006" key="4">
    <source>
        <dbReference type="Google" id="ProtNLM"/>
    </source>
</evidence>
<comment type="caution">
    <text evidence="2">The sequence shown here is derived from an EMBL/GenBank/DDBJ whole genome shotgun (WGS) entry which is preliminary data.</text>
</comment>
<dbReference type="OrthoDB" id="9807055at2"/>
<evidence type="ECO:0000256" key="1">
    <source>
        <dbReference type="SAM" id="SignalP"/>
    </source>
</evidence>
<feature type="chain" id="PRO_5019063939" description="Peptidase C39-like domain-containing protein" evidence="1">
    <location>
        <begin position="27"/>
        <end position="261"/>
    </location>
</feature>
<organism evidence="2 3">
    <name type="scientific">Saezia sanguinis</name>
    <dbReference type="NCBI Taxonomy" id="1965230"/>
    <lineage>
        <taxon>Bacteria</taxon>
        <taxon>Pseudomonadati</taxon>
        <taxon>Pseudomonadota</taxon>
        <taxon>Betaproteobacteria</taxon>
        <taxon>Burkholderiales</taxon>
        <taxon>Saeziaceae</taxon>
        <taxon>Saezia</taxon>
    </lineage>
</organism>
<protein>
    <recommendedName>
        <fullName evidence="4">Peptidase C39-like domain-containing protein</fullName>
    </recommendedName>
</protein>
<evidence type="ECO:0000313" key="2">
    <source>
        <dbReference type="EMBL" id="RUS65729.1"/>
    </source>
</evidence>
<gene>
    <name evidence="2" type="ORF">CUZ56_02574</name>
</gene>
<keyword evidence="1" id="KW-0732">Signal</keyword>
<name>A0A433SAK7_9BURK</name>
<reference evidence="2 3" key="1">
    <citation type="submission" date="2018-01" db="EMBL/GenBank/DDBJ databases">
        <title>Saezia sanguinis gen. nov., sp. nov., in the order Burkholderiales isolated from human blood.</title>
        <authorList>
            <person name="Medina-Pascual M.J."/>
            <person name="Valdezate S."/>
            <person name="Monzon S."/>
            <person name="Cuesta I."/>
            <person name="Carrasco G."/>
            <person name="Villalon P."/>
            <person name="Saez-Nieto J.A."/>
        </authorList>
    </citation>
    <scope>NUCLEOTIDE SEQUENCE [LARGE SCALE GENOMIC DNA]</scope>
    <source>
        <strain evidence="2 3">CNM695-12</strain>
    </source>
</reference>
<dbReference type="Proteomes" id="UP000286947">
    <property type="component" value="Unassembled WGS sequence"/>
</dbReference>